<name>A0A9Q0KK46_9MAGN</name>
<dbReference type="GO" id="GO:0005840">
    <property type="term" value="C:ribosome"/>
    <property type="evidence" value="ECO:0007669"/>
    <property type="project" value="InterPro"/>
</dbReference>
<feature type="transmembrane region" description="Helical" evidence="6">
    <location>
        <begin position="387"/>
        <end position="406"/>
    </location>
</feature>
<dbReference type="AlphaFoldDB" id="A0A9Q0KK46"/>
<feature type="transmembrane region" description="Helical" evidence="6">
    <location>
        <begin position="126"/>
        <end position="151"/>
    </location>
</feature>
<feature type="transmembrane region" description="Helical" evidence="6">
    <location>
        <begin position="450"/>
        <end position="472"/>
    </location>
</feature>
<dbReference type="InterPro" id="IPR001141">
    <property type="entry name" value="Ribosomal_eL27"/>
</dbReference>
<evidence type="ECO:0000256" key="5">
    <source>
        <dbReference type="ARBA" id="ARBA00023136"/>
    </source>
</evidence>
<proteinExistence type="predicted"/>
<keyword evidence="3" id="KW-0029">Amino-acid transport</keyword>
<feature type="transmembrane region" description="Helical" evidence="6">
    <location>
        <begin position="426"/>
        <end position="444"/>
    </location>
</feature>
<evidence type="ECO:0000256" key="6">
    <source>
        <dbReference type="SAM" id="Phobius"/>
    </source>
</evidence>
<dbReference type="Gene3D" id="2.30.30.770">
    <property type="match status" value="1"/>
</dbReference>
<dbReference type="PANTHER" id="PTHR22950">
    <property type="entry name" value="AMINO ACID TRANSPORTER"/>
    <property type="match status" value="1"/>
</dbReference>
<dbReference type="GO" id="GO:0031090">
    <property type="term" value="C:organelle membrane"/>
    <property type="evidence" value="ECO:0007669"/>
    <property type="project" value="UniProtKB-ARBA"/>
</dbReference>
<dbReference type="GO" id="GO:0006412">
    <property type="term" value="P:translation"/>
    <property type="evidence" value="ECO:0007669"/>
    <property type="project" value="InterPro"/>
</dbReference>
<evidence type="ECO:0000256" key="2">
    <source>
        <dbReference type="ARBA" id="ARBA00022692"/>
    </source>
</evidence>
<keyword evidence="9" id="KW-1185">Reference proteome</keyword>
<keyword evidence="3" id="KW-0813">Transport</keyword>
<organism evidence="8 9">
    <name type="scientific">Protea cynaroides</name>
    <dbReference type="NCBI Taxonomy" id="273540"/>
    <lineage>
        <taxon>Eukaryota</taxon>
        <taxon>Viridiplantae</taxon>
        <taxon>Streptophyta</taxon>
        <taxon>Embryophyta</taxon>
        <taxon>Tracheophyta</taxon>
        <taxon>Spermatophyta</taxon>
        <taxon>Magnoliopsida</taxon>
        <taxon>Proteales</taxon>
        <taxon>Proteaceae</taxon>
        <taxon>Protea</taxon>
    </lineage>
</organism>
<comment type="subcellular location">
    <subcellularLocation>
        <location evidence="1">Membrane</location>
        <topology evidence="1">Multi-pass membrane protein</topology>
    </subcellularLocation>
</comment>
<dbReference type="Pfam" id="PF01777">
    <property type="entry name" value="Ribosomal_L27e"/>
    <property type="match status" value="1"/>
</dbReference>
<feature type="transmembrane region" description="Helical" evidence="6">
    <location>
        <begin position="257"/>
        <end position="276"/>
    </location>
</feature>
<comment type="caution">
    <text evidence="8">The sequence shown here is derived from an EMBL/GenBank/DDBJ whole genome shotgun (WGS) entry which is preliminary data.</text>
</comment>
<protein>
    <recommendedName>
        <fullName evidence="7">Amino acid transporter transmembrane domain-containing protein</fullName>
    </recommendedName>
</protein>
<evidence type="ECO:0000313" key="8">
    <source>
        <dbReference type="EMBL" id="KAJ4972017.1"/>
    </source>
</evidence>
<feature type="transmembrane region" description="Helical" evidence="6">
    <location>
        <begin position="484"/>
        <end position="507"/>
    </location>
</feature>
<evidence type="ECO:0000256" key="1">
    <source>
        <dbReference type="ARBA" id="ARBA00004141"/>
    </source>
</evidence>
<feature type="transmembrane region" description="Helical" evidence="6">
    <location>
        <begin position="99"/>
        <end position="120"/>
    </location>
</feature>
<evidence type="ECO:0000256" key="4">
    <source>
        <dbReference type="ARBA" id="ARBA00022989"/>
    </source>
</evidence>
<feature type="transmembrane region" description="Helical" evidence="6">
    <location>
        <begin position="337"/>
        <end position="355"/>
    </location>
</feature>
<keyword evidence="5 6" id="KW-0472">Membrane</keyword>
<dbReference type="GO" id="GO:0003735">
    <property type="term" value="F:structural constituent of ribosome"/>
    <property type="evidence" value="ECO:0007669"/>
    <property type="project" value="InterPro"/>
</dbReference>
<accession>A0A9Q0KK46</accession>
<dbReference type="InterPro" id="IPR013057">
    <property type="entry name" value="AA_transpt_TM"/>
</dbReference>
<dbReference type="Proteomes" id="UP001141806">
    <property type="component" value="Unassembled WGS sequence"/>
</dbReference>
<dbReference type="GO" id="GO:0015179">
    <property type="term" value="F:L-amino acid transmembrane transporter activity"/>
    <property type="evidence" value="ECO:0007669"/>
    <property type="project" value="TreeGrafter"/>
</dbReference>
<keyword evidence="4 6" id="KW-1133">Transmembrane helix</keyword>
<feature type="transmembrane region" description="Helical" evidence="6">
    <location>
        <begin position="228"/>
        <end position="245"/>
    </location>
</feature>
<dbReference type="Pfam" id="PF01490">
    <property type="entry name" value="Aa_trans"/>
    <property type="match status" value="1"/>
</dbReference>
<dbReference type="EMBL" id="JAMYWD010000005">
    <property type="protein sequence ID" value="KAJ4972017.1"/>
    <property type="molecule type" value="Genomic_DNA"/>
</dbReference>
<feature type="transmembrane region" description="Helical" evidence="6">
    <location>
        <begin position="172"/>
        <end position="196"/>
    </location>
</feature>
<reference evidence="8" key="1">
    <citation type="journal article" date="2023" name="Plant J.">
        <title>The genome of the king protea, Protea cynaroides.</title>
        <authorList>
            <person name="Chang J."/>
            <person name="Duong T.A."/>
            <person name="Schoeman C."/>
            <person name="Ma X."/>
            <person name="Roodt D."/>
            <person name="Barker N."/>
            <person name="Li Z."/>
            <person name="Van de Peer Y."/>
            <person name="Mizrachi E."/>
        </authorList>
    </citation>
    <scope>NUCLEOTIDE SEQUENCE</scope>
    <source>
        <tissue evidence="8">Young leaves</tissue>
    </source>
</reference>
<gene>
    <name evidence="8" type="ORF">NE237_005116</name>
</gene>
<dbReference type="PANTHER" id="PTHR22950:SF323">
    <property type="entry name" value="AMINO ACID TRANSPORTER AVT6C"/>
    <property type="match status" value="1"/>
</dbReference>
<evidence type="ECO:0000256" key="3">
    <source>
        <dbReference type="ARBA" id="ARBA00022970"/>
    </source>
</evidence>
<feature type="domain" description="Amino acid transporter transmembrane" evidence="7">
    <location>
        <begin position="98"/>
        <end position="504"/>
    </location>
</feature>
<sequence length="513" mass="56550">MKAFIKLVKYNHIMPTRYTLDVNLKEVVSVDSLQSRDKKVTVAKETKARLEERFKTGKNRWFFTKLRDPIMKESDIQSPLLPELRPLLERKSTANNGGASVPGAVFNVSTSIIGAGIMSIPATLKVLGIVPAFALIVIIAVLSDVSVDFLLRFTYAGDSRTYAGVMREAFGGIGSLGLQICVMLTNLGSLIVYLIIIGDVLSGSQSGESIHLGILQEWFGFHWWNTRAFALLFTVLFVMLPLVLLRRVESLRFTSAISVLLAVVFVGISLVMAILALWEGKTQRPRLLPDLAHQSFFELFTAVPVIVTAFTFHFNVHPIAAELSKPSKMVSAVRHSLVLCSTIYLAVGFFGYLLFGDSIMPDILVNFDRNSHTPMASLLDDMVRLSYALHLVLVFPLLNFSLRANVHEILFTKSSSSSASNSNTQFVSLTCFLLIFIYIAAVAIPNIWYFFQFVGSTAAVSLTLIFPSAIALRDVHGISTRRDRISAALMIILAVITSSIAISSNVISLTKES</sequence>
<feature type="transmembrane region" description="Helical" evidence="6">
    <location>
        <begin position="296"/>
        <end position="316"/>
    </location>
</feature>
<evidence type="ECO:0000313" key="9">
    <source>
        <dbReference type="Proteomes" id="UP001141806"/>
    </source>
</evidence>
<evidence type="ECO:0000259" key="7">
    <source>
        <dbReference type="Pfam" id="PF01490"/>
    </source>
</evidence>
<keyword evidence="2 6" id="KW-0812">Transmembrane</keyword>
<dbReference type="InterPro" id="IPR038655">
    <property type="entry name" value="Ribosomal_eL27_sf"/>
</dbReference>
<dbReference type="OrthoDB" id="28208at2759"/>